<dbReference type="PANTHER" id="PTHR33395">
    <property type="entry name" value="TRANSCRIPTASE, PUTATIVE-RELATED-RELATED"/>
    <property type="match status" value="1"/>
</dbReference>
<keyword evidence="2" id="KW-1185">Reference proteome</keyword>
<evidence type="ECO:0008006" key="3">
    <source>
        <dbReference type="Google" id="ProtNLM"/>
    </source>
</evidence>
<sequence length="234" mass="26931">METRDGKKYIEYVRARNQTKKIVRKAKIQMEKEIAKDVKTNPKKFWQYANSKRKAKSGISELKYTSQDGEQKIKMTCSDKEKAEVLANFFSSVFTKEPEGEIPNIEKATVNSTWKDTHITKKEVLTILEDLNVNRSSGPDGLHPKAIEEIREVIAEPLTIMFNQSLLEGKVPEAWKLGKIVALFKKGVKSDPGNYRHVSLTSVICKIMDKLVRNRIVHHMKIYKLFSKNQFGFI</sequence>
<name>A0AA89BTW5_PINIB</name>
<reference evidence="1" key="1">
    <citation type="submission" date="2019-08" db="EMBL/GenBank/DDBJ databases">
        <title>The improved chromosome-level genome for the pearl oyster Pinctada fucata martensii using PacBio sequencing and Hi-C.</title>
        <authorList>
            <person name="Zheng Z."/>
        </authorList>
    </citation>
    <scope>NUCLEOTIDE SEQUENCE</scope>
    <source>
        <strain evidence="1">ZZ-2019</strain>
        <tissue evidence="1">Adductor muscle</tissue>
    </source>
</reference>
<protein>
    <recommendedName>
        <fullName evidence="3">Endonuclease-reverse transcriptase</fullName>
    </recommendedName>
</protein>
<evidence type="ECO:0000313" key="1">
    <source>
        <dbReference type="EMBL" id="KAK3094441.1"/>
    </source>
</evidence>
<proteinExistence type="predicted"/>
<dbReference type="EMBL" id="VSWD01000008">
    <property type="protein sequence ID" value="KAK3094441.1"/>
    <property type="molecule type" value="Genomic_DNA"/>
</dbReference>
<dbReference type="Proteomes" id="UP001186944">
    <property type="component" value="Unassembled WGS sequence"/>
</dbReference>
<comment type="caution">
    <text evidence="1">The sequence shown here is derived from an EMBL/GenBank/DDBJ whole genome shotgun (WGS) entry which is preliminary data.</text>
</comment>
<gene>
    <name evidence="1" type="ORF">FSP39_001785</name>
</gene>
<accession>A0AA89BTW5</accession>
<dbReference type="PANTHER" id="PTHR33395:SF22">
    <property type="entry name" value="REVERSE TRANSCRIPTASE DOMAIN-CONTAINING PROTEIN"/>
    <property type="match status" value="1"/>
</dbReference>
<organism evidence="1 2">
    <name type="scientific">Pinctada imbricata</name>
    <name type="common">Atlantic pearl-oyster</name>
    <name type="synonym">Pinctada martensii</name>
    <dbReference type="NCBI Taxonomy" id="66713"/>
    <lineage>
        <taxon>Eukaryota</taxon>
        <taxon>Metazoa</taxon>
        <taxon>Spiralia</taxon>
        <taxon>Lophotrochozoa</taxon>
        <taxon>Mollusca</taxon>
        <taxon>Bivalvia</taxon>
        <taxon>Autobranchia</taxon>
        <taxon>Pteriomorphia</taxon>
        <taxon>Pterioida</taxon>
        <taxon>Pterioidea</taxon>
        <taxon>Pteriidae</taxon>
        <taxon>Pinctada</taxon>
    </lineage>
</organism>
<dbReference type="AlphaFoldDB" id="A0AA89BTW5"/>
<evidence type="ECO:0000313" key="2">
    <source>
        <dbReference type="Proteomes" id="UP001186944"/>
    </source>
</evidence>